<comment type="caution">
    <text evidence="1">The sequence shown here is derived from an EMBL/GenBank/DDBJ whole genome shotgun (WGS) entry which is preliminary data.</text>
</comment>
<protein>
    <submittedName>
        <fullName evidence="1">Uncharacterized protein</fullName>
    </submittedName>
</protein>
<dbReference type="AlphaFoldDB" id="A0AB94IT07"/>
<reference evidence="1 2" key="1">
    <citation type="journal article" date="2014" name="Environ. Microbiol.">
        <title>The nitrate-ammonifying and nosZ-carrying bacterium Bacillus vireti is a potent source and sink for nitric and nitrous oxide under high nitrate conditions.</title>
        <authorList>
            <person name="Mania D."/>
            <person name="Heylen K."/>
            <person name="van Spanning R.J."/>
            <person name="Frostegard A."/>
        </authorList>
    </citation>
    <scope>NUCLEOTIDE SEQUENCE [LARGE SCALE GENOMIC DNA]</scope>
    <source>
        <strain evidence="1 2">LMG 21834</strain>
    </source>
</reference>
<name>A0AB94IT07_9BACI</name>
<evidence type="ECO:0000313" key="2">
    <source>
        <dbReference type="Proteomes" id="UP000018877"/>
    </source>
</evidence>
<accession>A0AB94IT07</accession>
<organism evidence="1 2">
    <name type="scientific">Neobacillus vireti LMG 21834</name>
    <dbReference type="NCBI Taxonomy" id="1131730"/>
    <lineage>
        <taxon>Bacteria</taxon>
        <taxon>Bacillati</taxon>
        <taxon>Bacillota</taxon>
        <taxon>Bacilli</taxon>
        <taxon>Bacillales</taxon>
        <taxon>Bacillaceae</taxon>
        <taxon>Neobacillus</taxon>
    </lineage>
</organism>
<dbReference type="RefSeq" id="WP_024027035.1">
    <property type="nucleotide sequence ID" value="NZ_ALAN01000027.1"/>
</dbReference>
<sequence length="160" mass="18796">MSEDKSAKPEVKNFEVGKVFEEHVYHGRHEFTFKVDGNEYKGHFHGDEIHWFHPHPKQLVGESKVAAIEATIHKFLSQHGITSPIKEFELSPAFEERMHERQQFTFVVDDEEFKGFVHDGEIQWFHPQPKQKLEEEHIEAIESEIHGKIAEQKPMEKKGK</sequence>
<dbReference type="Proteomes" id="UP000018877">
    <property type="component" value="Unassembled WGS sequence"/>
</dbReference>
<dbReference type="EMBL" id="ALAN01000027">
    <property type="protein sequence ID" value="ETI70098.1"/>
    <property type="molecule type" value="Genomic_DNA"/>
</dbReference>
<evidence type="ECO:0000313" key="1">
    <source>
        <dbReference type="EMBL" id="ETI70098.1"/>
    </source>
</evidence>
<gene>
    <name evidence="1" type="ORF">BAVI_04094</name>
</gene>
<proteinExistence type="predicted"/>
<keyword evidence="2" id="KW-1185">Reference proteome</keyword>